<dbReference type="PANTHER" id="PTHR43630:SF2">
    <property type="entry name" value="GLYCOSYLTRANSFERASE"/>
    <property type="match status" value="1"/>
</dbReference>
<dbReference type="AlphaFoldDB" id="A0A974S2L8"/>
<evidence type="ECO:0000313" key="2">
    <source>
        <dbReference type="EMBL" id="QQT02724.1"/>
    </source>
</evidence>
<feature type="domain" description="Glycosyltransferase 2-like" evidence="1">
    <location>
        <begin position="1"/>
        <end position="93"/>
    </location>
</feature>
<dbReference type="KEGG" id="ppsr:I6J18_16660"/>
<dbReference type="Gene3D" id="1.25.40.10">
    <property type="entry name" value="Tetratricopeptide repeat domain"/>
    <property type="match status" value="2"/>
</dbReference>
<dbReference type="InterPro" id="IPR001173">
    <property type="entry name" value="Glyco_trans_2-like"/>
</dbReference>
<reference evidence="2 3" key="1">
    <citation type="submission" date="2021-01" db="EMBL/GenBank/DDBJ databases">
        <title>FDA dAtabase for Regulatory Grade micrObial Sequences (FDA-ARGOS): Supporting development and validation of Infectious Disease Dx tests.</title>
        <authorList>
            <person name="Nelson B."/>
            <person name="Plummer A."/>
            <person name="Tallon L."/>
            <person name="Sadzewicz L."/>
            <person name="Zhao X."/>
            <person name="Boylan J."/>
            <person name="Ott S."/>
            <person name="Bowen H."/>
            <person name="Vavikolanu K."/>
            <person name="Mehta A."/>
            <person name="Aluvathingal J."/>
            <person name="Nadendla S."/>
            <person name="Myers T."/>
            <person name="Yan Y."/>
            <person name="Sichtig H."/>
        </authorList>
    </citation>
    <scope>NUCLEOTIDE SEQUENCE [LARGE SCALE GENOMIC DNA]</scope>
    <source>
        <strain evidence="2 3">FDAARGOS_1161</strain>
    </source>
</reference>
<dbReference type="CDD" id="cd02511">
    <property type="entry name" value="Beta4Glucosyltransferase"/>
    <property type="match status" value="1"/>
</dbReference>
<dbReference type="SUPFAM" id="SSF53448">
    <property type="entry name" value="Nucleotide-diphospho-sugar transferases"/>
    <property type="match status" value="1"/>
</dbReference>
<evidence type="ECO:0000259" key="1">
    <source>
        <dbReference type="Pfam" id="PF00535"/>
    </source>
</evidence>
<dbReference type="SUPFAM" id="SSF81901">
    <property type="entry name" value="HCP-like"/>
    <property type="match status" value="1"/>
</dbReference>
<sequence length="349" mass="41044">MIVKNEEQSLPKCLESVKDVVDEIIIIDTGSTDRTKELAKTFTDKIYDFEWINDFGAARNYSFSKATKDFILWLDADDVFTDENREKLRTLKKTLSLDIDAVSMLYHLTFNEDGSPSFSSRRNRLVKRENNFKWIGFVHEYLEVAGNIIPSDIAVVHQKERHASNRNLLIYEKALESGQPFSPRDKYYYANECNDNRKYEKAIYWYQYFLEEGLGWSEDNIQACGKLADCYLNLKRYPEAMDICQKSFLYDAPRGEICCRLGFLYLEQNDLVKAISWYKLATVVEIPEKSPFINRSCYTWLPNLQLCLCYSRLGHQEIARSYNEKAAEFLPNNSQIQYNQEFFKRYFGE</sequence>
<dbReference type="Pfam" id="PF00535">
    <property type="entry name" value="Glycos_transf_2"/>
    <property type="match status" value="1"/>
</dbReference>
<dbReference type="PANTHER" id="PTHR43630">
    <property type="entry name" value="POLY-BETA-1,6-N-ACETYL-D-GLUCOSAMINE SYNTHASE"/>
    <property type="match status" value="1"/>
</dbReference>
<gene>
    <name evidence="2" type="ORF">I6J18_16660</name>
</gene>
<dbReference type="InterPro" id="IPR019734">
    <property type="entry name" value="TPR_rpt"/>
</dbReference>
<accession>A0A974S2L8</accession>
<dbReference type="InterPro" id="IPR029044">
    <property type="entry name" value="Nucleotide-diphossugar_trans"/>
</dbReference>
<organism evidence="2 3">
    <name type="scientific">Peribacillus psychrosaccharolyticus</name>
    <name type="common">Bacillus psychrosaccharolyticus</name>
    <dbReference type="NCBI Taxonomy" id="1407"/>
    <lineage>
        <taxon>Bacteria</taxon>
        <taxon>Bacillati</taxon>
        <taxon>Bacillota</taxon>
        <taxon>Bacilli</taxon>
        <taxon>Bacillales</taxon>
        <taxon>Bacillaceae</taxon>
        <taxon>Peribacillus</taxon>
    </lineage>
</organism>
<protein>
    <submittedName>
        <fullName evidence="2">Glycosyltransferase</fullName>
    </submittedName>
</protein>
<dbReference type="Proteomes" id="UP000595254">
    <property type="component" value="Chromosome"/>
</dbReference>
<dbReference type="Gene3D" id="3.90.550.10">
    <property type="entry name" value="Spore Coat Polysaccharide Biosynthesis Protein SpsA, Chain A"/>
    <property type="match status" value="1"/>
</dbReference>
<dbReference type="EMBL" id="CP068053">
    <property type="protein sequence ID" value="QQT02724.1"/>
    <property type="molecule type" value="Genomic_DNA"/>
</dbReference>
<dbReference type="Pfam" id="PF13181">
    <property type="entry name" value="TPR_8"/>
    <property type="match status" value="1"/>
</dbReference>
<evidence type="ECO:0000313" key="3">
    <source>
        <dbReference type="Proteomes" id="UP000595254"/>
    </source>
</evidence>
<proteinExistence type="predicted"/>
<name>A0A974S2L8_PERPY</name>
<keyword evidence="3" id="KW-1185">Reference proteome</keyword>
<dbReference type="InterPro" id="IPR011990">
    <property type="entry name" value="TPR-like_helical_dom_sf"/>
</dbReference>